<dbReference type="GO" id="GO:0008168">
    <property type="term" value="F:methyltransferase activity"/>
    <property type="evidence" value="ECO:0007669"/>
    <property type="project" value="UniProtKB-KW"/>
</dbReference>
<reference evidence="2 3" key="1">
    <citation type="submission" date="2018-05" db="EMBL/GenBank/DDBJ databases">
        <title>Genomic Encyclopedia of Type Strains, Phase IV (KMG-IV): sequencing the most valuable type-strain genomes for metagenomic binning, comparative biology and taxonomic classification.</title>
        <authorList>
            <person name="Goeker M."/>
        </authorList>
    </citation>
    <scope>NUCLEOTIDE SEQUENCE [LARGE SCALE GENOMIC DNA]</scope>
    <source>
        <strain evidence="2 3">DSM 6986</strain>
    </source>
</reference>
<keyword evidence="2" id="KW-0808">Transferase</keyword>
<dbReference type="GO" id="GO:0032259">
    <property type="term" value="P:methylation"/>
    <property type="evidence" value="ECO:0007669"/>
    <property type="project" value="UniProtKB-KW"/>
</dbReference>
<gene>
    <name evidence="2" type="ORF">C7441_12333</name>
</gene>
<evidence type="ECO:0000313" key="2">
    <source>
        <dbReference type="EMBL" id="PWJ74460.1"/>
    </source>
</evidence>
<dbReference type="OrthoDB" id="9811589at2"/>
<keyword evidence="2" id="KW-0489">Methyltransferase</keyword>
<dbReference type="EMBL" id="QGGG01000023">
    <property type="protein sequence ID" value="PWJ74460.1"/>
    <property type="molecule type" value="Genomic_DNA"/>
</dbReference>
<keyword evidence="3" id="KW-1185">Reference proteome</keyword>
<dbReference type="CDD" id="cd02440">
    <property type="entry name" value="AdoMet_MTases"/>
    <property type="match status" value="1"/>
</dbReference>
<dbReference type="Pfam" id="PF13649">
    <property type="entry name" value="Methyltransf_25"/>
    <property type="match status" value="1"/>
</dbReference>
<dbReference type="Gene3D" id="2.20.130.10">
    <property type="entry name" value="CAC2371-like domains"/>
    <property type="match status" value="1"/>
</dbReference>
<name>A0A316BNB2_PSESE</name>
<dbReference type="InterPro" id="IPR029063">
    <property type="entry name" value="SAM-dependent_MTases_sf"/>
</dbReference>
<evidence type="ECO:0000259" key="1">
    <source>
        <dbReference type="Pfam" id="PF13649"/>
    </source>
</evidence>
<dbReference type="InterPro" id="IPR041698">
    <property type="entry name" value="Methyltransf_25"/>
</dbReference>
<protein>
    <submittedName>
        <fullName evidence="2">Methyltransferase family protein</fullName>
    </submittedName>
</protein>
<dbReference type="PANTHER" id="PTHR43591:SF110">
    <property type="entry name" value="RHODANESE DOMAIN-CONTAINING PROTEIN"/>
    <property type="match status" value="1"/>
</dbReference>
<comment type="caution">
    <text evidence="2">The sequence shown here is derived from an EMBL/GenBank/DDBJ whole genome shotgun (WGS) entry which is preliminary data.</text>
</comment>
<dbReference type="STRING" id="1192868.GCA_000304395_02533"/>
<feature type="domain" description="Methyltransferase" evidence="1">
    <location>
        <begin position="44"/>
        <end position="136"/>
    </location>
</feature>
<sequence>MSVEEADEDRLYSDPDLVQFYDLENECGDDFDFCLRLAQGARSVLDLGCGTGQLAAALSPGRAVVGVDPAGAMLDVARARPGGNDVAWIEADAREVRLDRAFDLIVLTGHAFQVFLTPADRKAVLETIARHLAPHGRFIFDSRNPALERWRSWTPEQSMRVVAHPRFGDVEAWNDVRQDPATGIVTYETFYRMREAGRTLSARSQIAFPPREEIETLMGEVGLVADKWLGDWRGAPYAPSMREIIPIGRLR</sequence>
<evidence type="ECO:0000313" key="3">
    <source>
        <dbReference type="Proteomes" id="UP000245396"/>
    </source>
</evidence>
<accession>A0A316BNB2</accession>
<proteinExistence type="predicted"/>
<dbReference type="SUPFAM" id="SSF53335">
    <property type="entry name" value="S-adenosyl-L-methionine-dependent methyltransferases"/>
    <property type="match status" value="1"/>
</dbReference>
<dbReference type="RefSeq" id="WP_109614723.1">
    <property type="nucleotide sequence ID" value="NZ_QGGG01000023.1"/>
</dbReference>
<organism evidence="2 3">
    <name type="scientific">Pseudaminobacter salicylatoxidans</name>
    <dbReference type="NCBI Taxonomy" id="93369"/>
    <lineage>
        <taxon>Bacteria</taxon>
        <taxon>Pseudomonadati</taxon>
        <taxon>Pseudomonadota</taxon>
        <taxon>Alphaproteobacteria</taxon>
        <taxon>Hyphomicrobiales</taxon>
        <taxon>Phyllobacteriaceae</taxon>
        <taxon>Pseudaminobacter</taxon>
    </lineage>
</organism>
<dbReference type="PANTHER" id="PTHR43591">
    <property type="entry name" value="METHYLTRANSFERASE"/>
    <property type="match status" value="1"/>
</dbReference>
<dbReference type="Proteomes" id="UP000245396">
    <property type="component" value="Unassembled WGS sequence"/>
</dbReference>
<dbReference type="AlphaFoldDB" id="A0A316BNB2"/>
<dbReference type="Gene3D" id="3.40.50.150">
    <property type="entry name" value="Vaccinia Virus protein VP39"/>
    <property type="match status" value="1"/>
</dbReference>